<dbReference type="EMBL" id="CP042190">
    <property type="protein sequence ID" value="QDS71816.1"/>
    <property type="molecule type" value="Genomic_DNA"/>
</dbReference>
<dbReference type="InterPro" id="IPR009097">
    <property type="entry name" value="Cyclic_Pdiesterase"/>
</dbReference>
<dbReference type="STRING" id="50376.A0A517L843"/>
<dbReference type="Proteomes" id="UP000316270">
    <property type="component" value="Chromosome 6"/>
</dbReference>
<gene>
    <name evidence="1" type="ORF">FKW77_009661</name>
</gene>
<protein>
    <submittedName>
        <fullName evidence="1">Uncharacterized protein</fullName>
    </submittedName>
</protein>
<keyword evidence="2" id="KW-1185">Reference proteome</keyword>
<evidence type="ECO:0000313" key="1">
    <source>
        <dbReference type="EMBL" id="QDS71816.1"/>
    </source>
</evidence>
<sequence>MTTPAHLASNPFQDLSGVDTSAFSNPYDALIEASNDDPKELQKRYDTHRTTRNAQQKEKLLSPDFSGVIIDPILFRLQNPETEPGFVDPRHCLVFWARPTEAVRCLISQIQLRLLDAAPNLWLMHSTSLHMTVLEITHSKTSSEIASLKPSLSPIIPSIVNITAQNPEKRARLVKPLIGYDASALALSFVPAATGNEEDGYSYHHLRRDVYALASEKVKIESRYVVPSAHLTIGRFLDSSDFAPEGEGDGIDVSRMAKLVEVIEDINAWLMQEYWPKEDGSIKEGGEWRVGEGKGLDCRAGTLWYGGGESIMVGEGF</sequence>
<organism evidence="1 2">
    <name type="scientific">Venturia effusa</name>
    <dbReference type="NCBI Taxonomy" id="50376"/>
    <lineage>
        <taxon>Eukaryota</taxon>
        <taxon>Fungi</taxon>
        <taxon>Dikarya</taxon>
        <taxon>Ascomycota</taxon>
        <taxon>Pezizomycotina</taxon>
        <taxon>Dothideomycetes</taxon>
        <taxon>Pleosporomycetidae</taxon>
        <taxon>Venturiales</taxon>
        <taxon>Venturiaceae</taxon>
        <taxon>Venturia</taxon>
    </lineage>
</organism>
<accession>A0A517L843</accession>
<evidence type="ECO:0000313" key="2">
    <source>
        <dbReference type="Proteomes" id="UP000316270"/>
    </source>
</evidence>
<proteinExistence type="predicted"/>
<dbReference type="AlphaFoldDB" id="A0A517L843"/>
<name>A0A517L843_9PEZI</name>
<dbReference type="SUPFAM" id="SSF55144">
    <property type="entry name" value="LigT-like"/>
    <property type="match status" value="1"/>
</dbReference>
<dbReference type="OrthoDB" id="2967263at2759"/>
<reference evidence="1 2" key="1">
    <citation type="submission" date="2019-07" db="EMBL/GenBank/DDBJ databases">
        <title>Finished genome of Venturia effusa.</title>
        <authorList>
            <person name="Young C.A."/>
            <person name="Cox M.P."/>
            <person name="Ganley A.R.D."/>
            <person name="David W.J."/>
        </authorList>
    </citation>
    <scope>NUCLEOTIDE SEQUENCE [LARGE SCALE GENOMIC DNA]</scope>
    <source>
        <strain evidence="2">albino</strain>
    </source>
</reference>